<dbReference type="PANTHER" id="PTHR24366:SF96">
    <property type="entry name" value="LEUCINE RICH REPEAT CONTAINING 53"/>
    <property type="match status" value="1"/>
</dbReference>
<evidence type="ECO:0000313" key="5">
    <source>
        <dbReference type="Proteomes" id="UP001497623"/>
    </source>
</evidence>
<reference evidence="4 5" key="1">
    <citation type="submission" date="2024-05" db="EMBL/GenBank/DDBJ databases">
        <authorList>
            <person name="Wallberg A."/>
        </authorList>
    </citation>
    <scope>NUCLEOTIDE SEQUENCE [LARGE SCALE GENOMIC DNA]</scope>
</reference>
<organism evidence="4 5">
    <name type="scientific">Meganyctiphanes norvegica</name>
    <name type="common">Northern krill</name>
    <name type="synonym">Thysanopoda norvegica</name>
    <dbReference type="NCBI Taxonomy" id="48144"/>
    <lineage>
        <taxon>Eukaryota</taxon>
        <taxon>Metazoa</taxon>
        <taxon>Ecdysozoa</taxon>
        <taxon>Arthropoda</taxon>
        <taxon>Crustacea</taxon>
        <taxon>Multicrustacea</taxon>
        <taxon>Malacostraca</taxon>
        <taxon>Eumalacostraca</taxon>
        <taxon>Eucarida</taxon>
        <taxon>Euphausiacea</taxon>
        <taxon>Euphausiidae</taxon>
        <taxon>Meganyctiphanes</taxon>
    </lineage>
</organism>
<keyword evidence="3" id="KW-1133">Transmembrane helix</keyword>
<keyword evidence="1" id="KW-0433">Leucine-rich repeat</keyword>
<dbReference type="Pfam" id="PF00560">
    <property type="entry name" value="LRR_1"/>
    <property type="match status" value="1"/>
</dbReference>
<accession>A0AAV2R2T7</accession>
<evidence type="ECO:0000256" key="1">
    <source>
        <dbReference type="ARBA" id="ARBA00022614"/>
    </source>
</evidence>
<dbReference type="SUPFAM" id="SSF52058">
    <property type="entry name" value="L domain-like"/>
    <property type="match status" value="1"/>
</dbReference>
<proteinExistence type="predicted"/>
<keyword evidence="3" id="KW-0472">Membrane</keyword>
<dbReference type="Gene3D" id="3.80.10.10">
    <property type="entry name" value="Ribonuclease Inhibitor"/>
    <property type="match status" value="2"/>
</dbReference>
<dbReference type="Pfam" id="PF13855">
    <property type="entry name" value="LRR_8"/>
    <property type="match status" value="1"/>
</dbReference>
<evidence type="ECO:0000313" key="4">
    <source>
        <dbReference type="EMBL" id="CAL4108289.1"/>
    </source>
</evidence>
<dbReference type="InterPro" id="IPR032675">
    <property type="entry name" value="LRR_dom_sf"/>
</dbReference>
<gene>
    <name evidence="4" type="ORF">MNOR_LOCUS18795</name>
</gene>
<keyword evidence="3" id="KW-0812">Transmembrane</keyword>
<dbReference type="InterPro" id="IPR001611">
    <property type="entry name" value="Leu-rich_rpt"/>
</dbReference>
<dbReference type="PROSITE" id="PS51450">
    <property type="entry name" value="LRR"/>
    <property type="match status" value="1"/>
</dbReference>
<dbReference type="InterPro" id="IPR003591">
    <property type="entry name" value="Leu-rich_rpt_typical-subtyp"/>
</dbReference>
<evidence type="ECO:0000256" key="2">
    <source>
        <dbReference type="ARBA" id="ARBA00022737"/>
    </source>
</evidence>
<comment type="caution">
    <text evidence="4">The sequence shown here is derived from an EMBL/GenBank/DDBJ whole genome shotgun (WGS) entry which is preliminary data.</text>
</comment>
<sequence length="365" mass="41207">FTLTYSSKHSYIIYCMCNMDKAVVYSLLLLYFLACSVASIEYPLMTSNIPSLCPDALDINPCRCTTDYDHSLNLECSEVTGGTDLARVFQADFPELNFNRLIIKDNGRVKHLNAGTFGNVTFKEISVKYSGLELVKYHSIQSSFDTLEYLDFSANHLSTFPWGELSNYTSLIELHLASNNITSVPTIYSKSLTNLYLGNNSLSDVPTDVFKHLHHLEFFHLDLAGLTEIAEGTFADMSQLYSIHLFYNDLTRVPEGSFATRSSRLAYIYLSHNKITTVEPGAFPALRLLEVWLRDNQLAEVEEVVWRPLLEAGGRIYVEDNPLLCGCDVAWLVRNQTLMTMVDDAACEDSDITLHSLDPEDYKDC</sequence>
<keyword evidence="5" id="KW-1185">Reference proteome</keyword>
<dbReference type="AlphaFoldDB" id="A0AAV2R2T7"/>
<dbReference type="Proteomes" id="UP001497623">
    <property type="component" value="Unassembled WGS sequence"/>
</dbReference>
<name>A0AAV2R2T7_MEGNR</name>
<keyword evidence="2" id="KW-0677">Repeat</keyword>
<feature type="non-terminal residue" evidence="4">
    <location>
        <position position="1"/>
    </location>
</feature>
<protein>
    <submittedName>
        <fullName evidence="4">Uncharacterized protein</fullName>
    </submittedName>
</protein>
<feature type="transmembrane region" description="Helical" evidence="3">
    <location>
        <begin position="22"/>
        <end position="45"/>
    </location>
</feature>
<evidence type="ECO:0000256" key="3">
    <source>
        <dbReference type="SAM" id="Phobius"/>
    </source>
</evidence>
<dbReference type="EMBL" id="CAXKWB010013634">
    <property type="protein sequence ID" value="CAL4108289.1"/>
    <property type="molecule type" value="Genomic_DNA"/>
</dbReference>
<dbReference type="PANTHER" id="PTHR24366">
    <property type="entry name" value="IG(IMMUNOGLOBULIN) AND LRR(LEUCINE RICH REPEAT) DOMAINS"/>
    <property type="match status" value="1"/>
</dbReference>
<dbReference type="SMART" id="SM00369">
    <property type="entry name" value="LRR_TYP"/>
    <property type="match status" value="6"/>
</dbReference>